<dbReference type="InterPro" id="IPR018448">
    <property type="entry name" value="TatB"/>
</dbReference>
<dbReference type="GO" id="GO:0043953">
    <property type="term" value="P:protein transport by the Tat complex"/>
    <property type="evidence" value="ECO:0007669"/>
    <property type="project" value="UniProtKB-UniRule"/>
</dbReference>
<evidence type="ECO:0000313" key="12">
    <source>
        <dbReference type="Proteomes" id="UP000550714"/>
    </source>
</evidence>
<evidence type="ECO:0000256" key="9">
    <source>
        <dbReference type="HAMAP-Rule" id="MF_00237"/>
    </source>
</evidence>
<comment type="caution">
    <text evidence="11">The sequence shown here is derived from an EMBL/GenBank/DDBJ whole genome shotgun (WGS) entry which is preliminary data.</text>
</comment>
<dbReference type="GO" id="GO:0033281">
    <property type="term" value="C:TAT protein transport complex"/>
    <property type="evidence" value="ECO:0007669"/>
    <property type="project" value="UniProtKB-UniRule"/>
</dbReference>
<sequence>MFESVGWSEILVLLVAALFILGPERLPEAAAWMGRSVRKVRDFATGARQQLKDEMGPEYEEFRKPIEDLRGLRNFDPKRAVTQHLFDGDADPAGLNSLNGTRPIGGDGAQTTPYAGDMRADSTGGAGVGGIGAGGAGAAPSTAKPAQEPLTSGEKPPVDPDAT</sequence>
<feature type="region of interest" description="Disordered" evidence="10">
    <location>
        <begin position="86"/>
        <end position="163"/>
    </location>
</feature>
<evidence type="ECO:0000256" key="4">
    <source>
        <dbReference type="ARBA" id="ARBA00022692"/>
    </source>
</evidence>
<dbReference type="NCBIfam" id="TIGR01410">
    <property type="entry name" value="tatB"/>
    <property type="match status" value="1"/>
</dbReference>
<organism evidence="11 12">
    <name type="scientific">Prauserella isguenensis</name>
    <dbReference type="NCBI Taxonomy" id="1470180"/>
    <lineage>
        <taxon>Bacteria</taxon>
        <taxon>Bacillati</taxon>
        <taxon>Actinomycetota</taxon>
        <taxon>Actinomycetes</taxon>
        <taxon>Pseudonocardiales</taxon>
        <taxon>Pseudonocardiaceae</taxon>
        <taxon>Prauserella</taxon>
    </lineage>
</organism>
<evidence type="ECO:0000256" key="10">
    <source>
        <dbReference type="SAM" id="MobiDB-lite"/>
    </source>
</evidence>
<evidence type="ECO:0000313" key="11">
    <source>
        <dbReference type="EMBL" id="MBB3052812.1"/>
    </source>
</evidence>
<dbReference type="Pfam" id="PF02416">
    <property type="entry name" value="TatA_B_E"/>
    <property type="match status" value="1"/>
</dbReference>
<keyword evidence="8 9" id="KW-0472">Membrane</keyword>
<dbReference type="GO" id="GO:0008320">
    <property type="term" value="F:protein transmembrane transporter activity"/>
    <property type="evidence" value="ECO:0007669"/>
    <property type="project" value="UniProtKB-UniRule"/>
</dbReference>
<dbReference type="InterPro" id="IPR003369">
    <property type="entry name" value="TatA/B/E"/>
</dbReference>
<keyword evidence="6 9" id="KW-1133">Transmembrane helix</keyword>
<dbReference type="Gene3D" id="1.20.5.3310">
    <property type="match status" value="1"/>
</dbReference>
<evidence type="ECO:0000256" key="5">
    <source>
        <dbReference type="ARBA" id="ARBA00022927"/>
    </source>
</evidence>
<gene>
    <name evidence="9" type="primary">tatB</name>
    <name evidence="11" type="ORF">FHS23_003853</name>
</gene>
<protein>
    <recommendedName>
        <fullName evidence="9">Sec-independent protein translocase protein TatB</fullName>
    </recommendedName>
</protein>
<comment type="function">
    <text evidence="9">Part of the twin-arginine translocation (Tat) system that transports large folded proteins containing a characteristic twin-arginine motif in their signal peptide across membranes. Together with TatC, TatB is part of a receptor directly interacting with Tat signal peptides. TatB may form an oligomeric binding site that transiently accommodates folded Tat precursor proteins before their translocation.</text>
</comment>
<evidence type="ECO:0000256" key="1">
    <source>
        <dbReference type="ARBA" id="ARBA00004167"/>
    </source>
</evidence>
<proteinExistence type="inferred from homology"/>
<dbReference type="Proteomes" id="UP000550714">
    <property type="component" value="Unassembled WGS sequence"/>
</dbReference>
<evidence type="ECO:0000256" key="6">
    <source>
        <dbReference type="ARBA" id="ARBA00022989"/>
    </source>
</evidence>
<dbReference type="HAMAP" id="MF_00237">
    <property type="entry name" value="TatB"/>
    <property type="match status" value="1"/>
</dbReference>
<keyword evidence="2 9" id="KW-0813">Transport</keyword>
<keyword evidence="12" id="KW-1185">Reference proteome</keyword>
<keyword evidence="4 9" id="KW-0812">Transmembrane</keyword>
<reference evidence="11 12" key="1">
    <citation type="submission" date="2020-08" db="EMBL/GenBank/DDBJ databases">
        <title>Genomic Encyclopedia of Type Strains, Phase III (KMG-III): the genomes of soil and plant-associated and newly described type strains.</title>
        <authorList>
            <person name="Whitman W."/>
        </authorList>
    </citation>
    <scope>NUCLEOTIDE SEQUENCE [LARGE SCALE GENOMIC DNA]</scope>
    <source>
        <strain evidence="11 12">CECT 8577</strain>
    </source>
</reference>
<dbReference type="AlphaFoldDB" id="A0A839S614"/>
<comment type="subcellular location">
    <subcellularLocation>
        <location evidence="9">Cell membrane</location>
        <topology evidence="9">Single-pass membrane protein</topology>
    </subcellularLocation>
    <subcellularLocation>
        <location evidence="1">Membrane</location>
        <topology evidence="1">Single-pass membrane protein</topology>
    </subcellularLocation>
</comment>
<evidence type="ECO:0000256" key="8">
    <source>
        <dbReference type="ARBA" id="ARBA00023136"/>
    </source>
</evidence>
<comment type="subunit">
    <text evidence="9">The Tat system comprises two distinct complexes: a TatABC complex, containing multiple copies of TatA, TatB and TatC subunits, and a separate TatA complex, containing only TatA subunits. Substrates initially bind to the TatABC complex, which probably triggers association of the separate TatA complex to form the active translocon.</text>
</comment>
<evidence type="ECO:0000256" key="2">
    <source>
        <dbReference type="ARBA" id="ARBA00022448"/>
    </source>
</evidence>
<name>A0A839S614_9PSEU</name>
<keyword evidence="7 9" id="KW-0811">Translocation</keyword>
<accession>A0A839S614</accession>
<evidence type="ECO:0000256" key="7">
    <source>
        <dbReference type="ARBA" id="ARBA00023010"/>
    </source>
</evidence>
<dbReference type="RefSeq" id="WP_183657741.1">
    <property type="nucleotide sequence ID" value="NZ_JACHWU010000005.1"/>
</dbReference>
<keyword evidence="3 9" id="KW-1003">Cell membrane</keyword>
<dbReference type="PRINTS" id="PR01506">
    <property type="entry name" value="TATBPROTEIN"/>
</dbReference>
<feature type="compositionally biased region" description="Gly residues" evidence="10">
    <location>
        <begin position="124"/>
        <end position="137"/>
    </location>
</feature>
<comment type="similarity">
    <text evidence="9">Belongs to the TatB family.</text>
</comment>
<keyword evidence="5 9" id="KW-0653">Protein transport</keyword>
<evidence type="ECO:0000256" key="3">
    <source>
        <dbReference type="ARBA" id="ARBA00022475"/>
    </source>
</evidence>
<dbReference type="EMBL" id="JACHWU010000005">
    <property type="protein sequence ID" value="MBB3052812.1"/>
    <property type="molecule type" value="Genomic_DNA"/>
</dbReference>